<dbReference type="PANTHER" id="PTHR43364:SF4">
    <property type="entry name" value="NAD(P)-LINKED OXIDOREDUCTASE SUPERFAMILY PROTEIN"/>
    <property type="match status" value="1"/>
</dbReference>
<feature type="non-terminal residue" evidence="3">
    <location>
        <position position="119"/>
    </location>
</feature>
<dbReference type="GO" id="GO:0016491">
    <property type="term" value="F:oxidoreductase activity"/>
    <property type="evidence" value="ECO:0007669"/>
    <property type="project" value="UniProtKB-KW"/>
</dbReference>
<feature type="non-terminal residue" evidence="3">
    <location>
        <position position="1"/>
    </location>
</feature>
<dbReference type="InterPro" id="IPR036812">
    <property type="entry name" value="NAD(P)_OxRdtase_dom_sf"/>
</dbReference>
<evidence type="ECO:0000313" key="3">
    <source>
        <dbReference type="EMBL" id="SVC92477.1"/>
    </source>
</evidence>
<gene>
    <name evidence="3" type="ORF">METZ01_LOCUS345331</name>
</gene>
<dbReference type="PANTHER" id="PTHR43364">
    <property type="entry name" value="NADH-SPECIFIC METHYLGLYOXAL REDUCTASE-RELATED"/>
    <property type="match status" value="1"/>
</dbReference>
<sequence length="119" mass="12986">VEYRQLGNSGLQVSTIGLGTNNFGVRLDPSQTALIVNHALDVGINMIDTANSYGKGLSEEYIGKALKGKRDQAVLATKVSSRMNEGPNNAGNSRRHIIAEVEASLRRLDTDYIDLYQIH</sequence>
<dbReference type="Gene3D" id="3.20.20.100">
    <property type="entry name" value="NADP-dependent oxidoreductase domain"/>
    <property type="match status" value="1"/>
</dbReference>
<dbReference type="SUPFAM" id="SSF51430">
    <property type="entry name" value="NAD(P)-linked oxidoreductase"/>
    <property type="match status" value="1"/>
</dbReference>
<dbReference type="Pfam" id="PF00248">
    <property type="entry name" value="Aldo_ket_red"/>
    <property type="match status" value="1"/>
</dbReference>
<dbReference type="InterPro" id="IPR050523">
    <property type="entry name" value="AKR_Detox_Biosynth"/>
</dbReference>
<name>A0A382R5M0_9ZZZZ</name>
<proteinExistence type="predicted"/>
<keyword evidence="1" id="KW-0560">Oxidoreductase</keyword>
<accession>A0A382R5M0</accession>
<reference evidence="3" key="1">
    <citation type="submission" date="2018-05" db="EMBL/GenBank/DDBJ databases">
        <authorList>
            <person name="Lanie J.A."/>
            <person name="Ng W.-L."/>
            <person name="Kazmierczak K.M."/>
            <person name="Andrzejewski T.M."/>
            <person name="Davidsen T.M."/>
            <person name="Wayne K.J."/>
            <person name="Tettelin H."/>
            <person name="Glass J.I."/>
            <person name="Rusch D."/>
            <person name="Podicherti R."/>
            <person name="Tsui H.-C.T."/>
            <person name="Winkler M.E."/>
        </authorList>
    </citation>
    <scope>NUCLEOTIDE SEQUENCE</scope>
</reference>
<dbReference type="EMBL" id="UINC01118980">
    <property type="protein sequence ID" value="SVC92477.1"/>
    <property type="molecule type" value="Genomic_DNA"/>
</dbReference>
<evidence type="ECO:0000259" key="2">
    <source>
        <dbReference type="Pfam" id="PF00248"/>
    </source>
</evidence>
<feature type="domain" description="NADP-dependent oxidoreductase" evidence="2">
    <location>
        <begin position="16"/>
        <end position="119"/>
    </location>
</feature>
<protein>
    <recommendedName>
        <fullName evidence="2">NADP-dependent oxidoreductase domain-containing protein</fullName>
    </recommendedName>
</protein>
<dbReference type="InterPro" id="IPR023210">
    <property type="entry name" value="NADP_OxRdtase_dom"/>
</dbReference>
<organism evidence="3">
    <name type="scientific">marine metagenome</name>
    <dbReference type="NCBI Taxonomy" id="408172"/>
    <lineage>
        <taxon>unclassified sequences</taxon>
        <taxon>metagenomes</taxon>
        <taxon>ecological metagenomes</taxon>
    </lineage>
</organism>
<dbReference type="AlphaFoldDB" id="A0A382R5M0"/>
<evidence type="ECO:0000256" key="1">
    <source>
        <dbReference type="ARBA" id="ARBA00023002"/>
    </source>
</evidence>